<name>A0A5B7KLT9_PORTR</name>
<protein>
    <recommendedName>
        <fullName evidence="4">Secreted protein</fullName>
    </recommendedName>
</protein>
<evidence type="ECO:0008006" key="4">
    <source>
        <dbReference type="Google" id="ProtNLM"/>
    </source>
</evidence>
<sequence>MLQISIFTSSLLLHILYFVTTRAQDTATRSAVSFPPSRFPRRVPSHITFTPSSHQYRYRIISVPRQQKVNSPRTH</sequence>
<dbReference type="AlphaFoldDB" id="A0A5B7KLT9"/>
<proteinExistence type="predicted"/>
<keyword evidence="1" id="KW-0732">Signal</keyword>
<comment type="caution">
    <text evidence="2">The sequence shown here is derived from an EMBL/GenBank/DDBJ whole genome shotgun (WGS) entry which is preliminary data.</text>
</comment>
<dbReference type="Proteomes" id="UP000324222">
    <property type="component" value="Unassembled WGS sequence"/>
</dbReference>
<feature type="chain" id="PRO_5022850735" description="Secreted protein" evidence="1">
    <location>
        <begin position="24"/>
        <end position="75"/>
    </location>
</feature>
<dbReference type="EMBL" id="VSRR010150483">
    <property type="protein sequence ID" value="MPD06308.1"/>
    <property type="molecule type" value="Genomic_DNA"/>
</dbReference>
<organism evidence="2 3">
    <name type="scientific">Portunus trituberculatus</name>
    <name type="common">Swimming crab</name>
    <name type="synonym">Neptunus trituberculatus</name>
    <dbReference type="NCBI Taxonomy" id="210409"/>
    <lineage>
        <taxon>Eukaryota</taxon>
        <taxon>Metazoa</taxon>
        <taxon>Ecdysozoa</taxon>
        <taxon>Arthropoda</taxon>
        <taxon>Crustacea</taxon>
        <taxon>Multicrustacea</taxon>
        <taxon>Malacostraca</taxon>
        <taxon>Eumalacostraca</taxon>
        <taxon>Eucarida</taxon>
        <taxon>Decapoda</taxon>
        <taxon>Pleocyemata</taxon>
        <taxon>Brachyura</taxon>
        <taxon>Eubrachyura</taxon>
        <taxon>Portunoidea</taxon>
        <taxon>Portunidae</taxon>
        <taxon>Portuninae</taxon>
        <taxon>Portunus</taxon>
    </lineage>
</organism>
<feature type="signal peptide" evidence="1">
    <location>
        <begin position="1"/>
        <end position="23"/>
    </location>
</feature>
<evidence type="ECO:0000313" key="3">
    <source>
        <dbReference type="Proteomes" id="UP000324222"/>
    </source>
</evidence>
<evidence type="ECO:0000313" key="2">
    <source>
        <dbReference type="EMBL" id="MPD06308.1"/>
    </source>
</evidence>
<keyword evidence="3" id="KW-1185">Reference proteome</keyword>
<reference evidence="2 3" key="1">
    <citation type="submission" date="2019-05" db="EMBL/GenBank/DDBJ databases">
        <title>Another draft genome of Portunus trituberculatus and its Hox gene families provides insights of decapod evolution.</title>
        <authorList>
            <person name="Jeong J.-H."/>
            <person name="Song I."/>
            <person name="Kim S."/>
            <person name="Choi T."/>
            <person name="Kim D."/>
            <person name="Ryu S."/>
            <person name="Kim W."/>
        </authorList>
    </citation>
    <scope>NUCLEOTIDE SEQUENCE [LARGE SCALE GENOMIC DNA]</scope>
    <source>
        <tissue evidence="2">Muscle</tissue>
    </source>
</reference>
<gene>
    <name evidence="2" type="ORF">E2C01_102113</name>
</gene>
<accession>A0A5B7KLT9</accession>
<evidence type="ECO:0000256" key="1">
    <source>
        <dbReference type="SAM" id="SignalP"/>
    </source>
</evidence>